<dbReference type="RefSeq" id="XP_004228063.1">
    <property type="nucleotide sequence ID" value="XM_004228015.1"/>
</dbReference>
<organism evidence="1 2">
    <name type="scientific">Plasmodium cynomolgi (strain B)</name>
    <dbReference type="NCBI Taxonomy" id="1120755"/>
    <lineage>
        <taxon>Eukaryota</taxon>
        <taxon>Sar</taxon>
        <taxon>Alveolata</taxon>
        <taxon>Apicomplexa</taxon>
        <taxon>Aconoidasida</taxon>
        <taxon>Haemosporida</taxon>
        <taxon>Plasmodiidae</taxon>
        <taxon>Plasmodium</taxon>
        <taxon>Plasmodium (Plasmodium)</taxon>
    </lineage>
</organism>
<protein>
    <recommendedName>
        <fullName evidence="3">CYIR protein</fullName>
    </recommendedName>
</protein>
<keyword evidence="2" id="KW-1185">Reference proteome</keyword>
<dbReference type="KEGG" id="pcy:PCYB_005940"/>
<sequence length="89" mass="9853">ECKEYHPEEILPEFICYQDMLKKENEKAQAHAQDQTQAKIQPQKIASSSLLQISFTETPDSITSNGTKAGNAFLGVMITSMTSGALYKV</sequence>
<gene>
    <name evidence="1" type="ORF">PCYB_005940</name>
</gene>
<dbReference type="Proteomes" id="UP000006319">
    <property type="component" value="Unassembled WGS sequence"/>
</dbReference>
<dbReference type="AlphaFoldDB" id="K6V3A7"/>
<proteinExistence type="predicted"/>
<reference evidence="1 2" key="1">
    <citation type="journal article" date="2012" name="Nat. Genet.">
        <title>Plasmodium cynomolgi genome sequences provide insight into Plasmodium vivax and the monkey malaria clade.</title>
        <authorList>
            <person name="Tachibana S."/>
            <person name="Sullivan S.A."/>
            <person name="Kawai S."/>
            <person name="Nakamura S."/>
            <person name="Kim H.R."/>
            <person name="Goto N."/>
            <person name="Arisue N."/>
            <person name="Palacpac N.M.Q."/>
            <person name="Honma H."/>
            <person name="Yagi M."/>
            <person name="Tougan T."/>
            <person name="Katakai Y."/>
            <person name="Kaneko O."/>
            <person name="Mita T."/>
            <person name="Kita K."/>
            <person name="Yasutomi Y."/>
            <person name="Sutton P.L."/>
            <person name="Shakhbatyan R."/>
            <person name="Horii T."/>
            <person name="Yasunaga T."/>
            <person name="Barnwell J.W."/>
            <person name="Escalante A.A."/>
            <person name="Carlton J.M."/>
            <person name="Tanabe K."/>
        </authorList>
    </citation>
    <scope>NUCLEOTIDE SEQUENCE [LARGE SCALE GENOMIC DNA]</scope>
    <source>
        <strain evidence="1 2">B</strain>
    </source>
</reference>
<name>K6V3A7_PLACD</name>
<dbReference type="EMBL" id="DF157956">
    <property type="protein sequence ID" value="GAB69845.1"/>
    <property type="molecule type" value="Genomic_DNA"/>
</dbReference>
<evidence type="ECO:0000313" key="2">
    <source>
        <dbReference type="Proteomes" id="UP000006319"/>
    </source>
</evidence>
<accession>K6V3A7</accession>
<feature type="non-terminal residue" evidence="1">
    <location>
        <position position="89"/>
    </location>
</feature>
<evidence type="ECO:0008006" key="3">
    <source>
        <dbReference type="Google" id="ProtNLM"/>
    </source>
</evidence>
<dbReference type="GeneID" id="14696387"/>
<dbReference type="VEuPathDB" id="PlasmoDB:PCYB_005940"/>
<evidence type="ECO:0000313" key="1">
    <source>
        <dbReference type="EMBL" id="GAB69845.1"/>
    </source>
</evidence>
<feature type="non-terminal residue" evidence="1">
    <location>
        <position position="1"/>
    </location>
</feature>